<dbReference type="SUPFAM" id="SSF57501">
    <property type="entry name" value="Cystine-knot cytokines"/>
    <property type="match status" value="1"/>
</dbReference>
<evidence type="ECO:0000313" key="8">
    <source>
        <dbReference type="RefSeq" id="XP_014066528.1"/>
    </source>
</evidence>
<dbReference type="Pfam" id="PF06083">
    <property type="entry name" value="IL17"/>
    <property type="match status" value="1"/>
</dbReference>
<dbReference type="RefSeq" id="XP_014066528.1">
    <property type="nucleotide sequence ID" value="XM_014211053.2"/>
</dbReference>
<feature type="region of interest" description="Disordered" evidence="6">
    <location>
        <begin position="1"/>
        <end position="31"/>
    </location>
</feature>
<dbReference type="PaxDb" id="8030-ENSSSAP00000018289"/>
<reference evidence="8" key="1">
    <citation type="submission" date="2025-08" db="UniProtKB">
        <authorList>
            <consortium name="RefSeq"/>
        </authorList>
    </citation>
    <scope>IDENTIFICATION</scope>
</reference>
<dbReference type="KEGG" id="sasa:106611151"/>
<dbReference type="GO" id="GO:0005125">
    <property type="term" value="F:cytokine activity"/>
    <property type="evidence" value="ECO:0007669"/>
    <property type="project" value="UniProtKB-KW"/>
</dbReference>
<dbReference type="AlphaFoldDB" id="A0A1S3SQC5"/>
<feature type="compositionally biased region" description="Low complexity" evidence="6">
    <location>
        <begin position="17"/>
        <end position="31"/>
    </location>
</feature>
<evidence type="ECO:0000256" key="6">
    <source>
        <dbReference type="SAM" id="MobiDB-lite"/>
    </source>
</evidence>
<keyword evidence="7" id="KW-1185">Reference proteome</keyword>
<dbReference type="GO" id="GO:0005615">
    <property type="term" value="C:extracellular space"/>
    <property type="evidence" value="ECO:0007669"/>
    <property type="project" value="UniProtKB-KW"/>
</dbReference>
<evidence type="ECO:0000256" key="1">
    <source>
        <dbReference type="ARBA" id="ARBA00004613"/>
    </source>
</evidence>
<evidence type="ECO:0000313" key="7">
    <source>
        <dbReference type="Proteomes" id="UP001652741"/>
    </source>
</evidence>
<dbReference type="PRINTS" id="PR01932">
    <property type="entry name" value="INTRLEUKIN17"/>
</dbReference>
<dbReference type="GO" id="GO:0006954">
    <property type="term" value="P:inflammatory response"/>
    <property type="evidence" value="ECO:0007669"/>
    <property type="project" value="InterPro"/>
</dbReference>
<dbReference type="OrthoDB" id="6093351at2759"/>
<name>A0A1S3SQC5_SALSA</name>
<sequence>MVTRQLQYKTNSITSDNQTRTTTQQQNNQTTVQHSSIMVSTLSFQSLTVLCMKGMLVMMMGAEVAPRAHSEKTESHTRTTLQTHKKPTESTGPDTVILSLHLDPNYLVPFHSIRPIWNHSISPWTYNTTYDDRRFPPIISEVRCSLKGCLNIKGKEDRNLKSKPIFYQILVLRMVMGSGKKCHYRLESKVISVGCTCVRPTIEQ</sequence>
<dbReference type="Gene3D" id="2.10.90.10">
    <property type="entry name" value="Cystine-knot cytokines"/>
    <property type="match status" value="1"/>
</dbReference>
<dbReference type="InterPro" id="IPR010345">
    <property type="entry name" value="IL-17_fam"/>
</dbReference>
<dbReference type="InterPro" id="IPR029034">
    <property type="entry name" value="Cystine-knot_cytokine"/>
</dbReference>
<keyword evidence="5" id="KW-0732">Signal</keyword>
<dbReference type="Bgee" id="ENSSSAG00000008743">
    <property type="expression patterns" value="Expressed in olfactory pit and 4 other cell types or tissues"/>
</dbReference>
<keyword evidence="3" id="KW-0202">Cytokine</keyword>
<organism evidence="7 8">
    <name type="scientific">Salmo salar</name>
    <name type="common">Atlantic salmon</name>
    <dbReference type="NCBI Taxonomy" id="8030"/>
    <lineage>
        <taxon>Eukaryota</taxon>
        <taxon>Metazoa</taxon>
        <taxon>Chordata</taxon>
        <taxon>Craniata</taxon>
        <taxon>Vertebrata</taxon>
        <taxon>Euteleostomi</taxon>
        <taxon>Actinopterygii</taxon>
        <taxon>Neopterygii</taxon>
        <taxon>Teleostei</taxon>
        <taxon>Protacanthopterygii</taxon>
        <taxon>Salmoniformes</taxon>
        <taxon>Salmonidae</taxon>
        <taxon>Salmoninae</taxon>
        <taxon>Salmo</taxon>
    </lineage>
</organism>
<evidence type="ECO:0000256" key="2">
    <source>
        <dbReference type="ARBA" id="ARBA00007236"/>
    </source>
</evidence>
<feature type="compositionally biased region" description="Basic and acidic residues" evidence="6">
    <location>
        <begin position="67"/>
        <end position="77"/>
    </location>
</feature>
<feature type="region of interest" description="Disordered" evidence="6">
    <location>
        <begin position="67"/>
        <end position="92"/>
    </location>
</feature>
<accession>A0A1S3SQC5</accession>
<feature type="compositionally biased region" description="Polar residues" evidence="6">
    <location>
        <begin position="1"/>
        <end position="16"/>
    </location>
</feature>
<dbReference type="Proteomes" id="UP001652741">
    <property type="component" value="Chromosome ssa09"/>
</dbReference>
<evidence type="ECO:0000256" key="4">
    <source>
        <dbReference type="ARBA" id="ARBA00022525"/>
    </source>
</evidence>
<evidence type="ECO:0000256" key="5">
    <source>
        <dbReference type="ARBA" id="ARBA00022729"/>
    </source>
</evidence>
<comment type="subcellular location">
    <subcellularLocation>
        <location evidence="1">Secreted</location>
    </subcellularLocation>
</comment>
<dbReference type="STRING" id="8030.ENSSSAP00000018289"/>
<evidence type="ECO:0000256" key="3">
    <source>
        <dbReference type="ARBA" id="ARBA00022514"/>
    </source>
</evidence>
<keyword evidence="4" id="KW-0964">Secreted</keyword>
<gene>
    <name evidence="8" type="primary">LOC106611151</name>
</gene>
<dbReference type="GeneID" id="106611151"/>
<dbReference type="InterPro" id="IPR020440">
    <property type="entry name" value="IL-17_chr"/>
</dbReference>
<protein>
    <submittedName>
        <fullName evidence="8">Interleukin-17F isoform X1</fullName>
    </submittedName>
</protein>
<comment type="similarity">
    <text evidence="2">Belongs to the IL-17 family.</text>
</comment>
<proteinExistence type="inferred from homology"/>